<accession>A0A437A2X5</accession>
<feature type="region of interest" description="Disordered" evidence="1">
    <location>
        <begin position="154"/>
        <end position="183"/>
    </location>
</feature>
<organism evidence="2 3">
    <name type="scientific">Arthrobotrys flagrans</name>
    <name type="common">Nematode-trapping fungus</name>
    <name type="synonym">Trichothecium flagrans</name>
    <dbReference type="NCBI Taxonomy" id="97331"/>
    <lineage>
        <taxon>Eukaryota</taxon>
        <taxon>Fungi</taxon>
        <taxon>Dikarya</taxon>
        <taxon>Ascomycota</taxon>
        <taxon>Pezizomycotina</taxon>
        <taxon>Orbiliomycetes</taxon>
        <taxon>Orbiliales</taxon>
        <taxon>Orbiliaceae</taxon>
        <taxon>Arthrobotrys</taxon>
    </lineage>
</organism>
<feature type="region of interest" description="Disordered" evidence="1">
    <location>
        <begin position="66"/>
        <end position="108"/>
    </location>
</feature>
<dbReference type="PRINTS" id="PR01217">
    <property type="entry name" value="PRICHEXTENSN"/>
</dbReference>
<dbReference type="OrthoDB" id="5373165at2759"/>
<dbReference type="GeneID" id="93586118"/>
<name>A0A437A2X5_ARTFL</name>
<dbReference type="AlphaFoldDB" id="A0A437A2X5"/>
<reference evidence="2 3" key="1">
    <citation type="submission" date="2019-01" db="EMBL/GenBank/DDBJ databases">
        <title>Intercellular communication is required for trap formation in the nematode-trapping fungus Duddingtonia flagrans.</title>
        <authorList>
            <person name="Youssar L."/>
            <person name="Wernet V."/>
            <person name="Hensel N."/>
            <person name="Hildebrandt H.-G."/>
            <person name="Fischer R."/>
        </authorList>
    </citation>
    <scope>NUCLEOTIDE SEQUENCE [LARGE SCALE GENOMIC DNA]</scope>
    <source>
        <strain evidence="2 3">CBS H-5679</strain>
    </source>
</reference>
<evidence type="ECO:0000256" key="1">
    <source>
        <dbReference type="SAM" id="MobiDB-lite"/>
    </source>
</evidence>
<sequence length="463" mass="50674">MGRMFLQDNLFKIPQGQGKKETDQPIRILPSRVILQIRDERQWPEPPPTPICYLLKSFSRHTKYTTNDKMDSASSQGDPAPSTPAESTGSWWSVKRAPSSRKTGSRKSWIKNTFGLGRGAQTPAEHAEIEISAPIQPPPSTAKEAPTLTSTVPDIPLDSKAYDPVCPWDEPAGARKTSAPVVVPSQARPTTLLSVRSKSEAASNTLKVADVCPWEEQAPLSPPQSSSEAVAPWQNQQPITVVVPLSPPASRPNSELITAPPNPPPTSSLPSPPPTSTLPSPPPTYALPSPPPSAPPSIPLPRPPSPDSVIDDNASDGSHYDDDEISLKSPSLNPIPTIITPTKALKMTIPFPVKQQPVIVVEEEVVYDEEDRLLIREEGWGEYNEEDSDSDSEPYYTYDEGYRLIDQMYDEDFADDVDEVCGDHELKNMMTMMDIEAAIKNLFPTDSFMVVPPRPSEVAVPAH</sequence>
<feature type="compositionally biased region" description="Pro residues" evidence="1">
    <location>
        <begin position="260"/>
        <end position="306"/>
    </location>
</feature>
<gene>
    <name evidence="2" type="ORF">DFL_003807</name>
</gene>
<evidence type="ECO:0000313" key="3">
    <source>
        <dbReference type="Proteomes" id="UP000283090"/>
    </source>
</evidence>
<dbReference type="EMBL" id="SAEB01000006">
    <property type="protein sequence ID" value="RVD85486.1"/>
    <property type="molecule type" value="Genomic_DNA"/>
</dbReference>
<proteinExistence type="predicted"/>
<dbReference type="VEuPathDB" id="FungiDB:DFL_003807"/>
<feature type="region of interest" description="Disordered" evidence="1">
    <location>
        <begin position="241"/>
        <end position="334"/>
    </location>
</feature>
<dbReference type="RefSeq" id="XP_067491030.1">
    <property type="nucleotide sequence ID" value="XM_067632797.1"/>
</dbReference>
<keyword evidence="3" id="KW-1185">Reference proteome</keyword>
<protein>
    <submittedName>
        <fullName evidence="2">Uncharacterized protein</fullName>
    </submittedName>
</protein>
<evidence type="ECO:0000313" key="2">
    <source>
        <dbReference type="EMBL" id="RVD85486.1"/>
    </source>
</evidence>
<comment type="caution">
    <text evidence="2">The sequence shown here is derived from an EMBL/GenBank/DDBJ whole genome shotgun (WGS) entry which is preliminary data.</text>
</comment>
<dbReference type="Proteomes" id="UP000283090">
    <property type="component" value="Unassembled WGS sequence"/>
</dbReference>